<gene>
    <name evidence="8" type="ORF">MIU77_14960</name>
</gene>
<keyword evidence="4" id="KW-0547">Nucleotide-binding</keyword>
<sequence length="317" mass="34535">MASATTRRGHDPAPPGSAAVVCAEGLTRRFGARRGVRDVSLHIGAGEVFGFLGPNGAGKTTTIRLLLGLYAPTAGRARVFDRDPWTETVAVHRRVGYLPGELSLYPRLTGRQILDRLARIRGAGQRPDRRFRDELAERFSAELDRPVHTLSKGNVQKIGLLNAFAHRPELLVLDEPTAGLDPLLQDEFARLVRETVAQGRTVFLSSHDLDEVQRLVDRVAIIRDGHLVVTDTVANLRAAAPKTVRLRFAAPVDPRRFAALDGVEVLGGDGTEIQLSVSGPIGALLRAAAEADAVDLTARPASLDELFRDYYRTDGHR</sequence>
<dbReference type="SMART" id="SM00382">
    <property type="entry name" value="AAA"/>
    <property type="match status" value="1"/>
</dbReference>
<evidence type="ECO:0000256" key="2">
    <source>
        <dbReference type="ARBA" id="ARBA00005417"/>
    </source>
</evidence>
<dbReference type="SUPFAM" id="SSF52540">
    <property type="entry name" value="P-loop containing nucleoside triphosphate hydrolases"/>
    <property type="match status" value="1"/>
</dbReference>
<evidence type="ECO:0000256" key="6">
    <source>
        <dbReference type="ARBA" id="ARBA00023251"/>
    </source>
</evidence>
<proteinExistence type="inferred from homology"/>
<dbReference type="PROSITE" id="PS50893">
    <property type="entry name" value="ABC_TRANSPORTER_2"/>
    <property type="match status" value="1"/>
</dbReference>
<dbReference type="Pfam" id="PF00005">
    <property type="entry name" value="ABC_tran"/>
    <property type="match status" value="1"/>
</dbReference>
<dbReference type="Proteomes" id="UP001055200">
    <property type="component" value="Chromosome"/>
</dbReference>
<evidence type="ECO:0000256" key="3">
    <source>
        <dbReference type="ARBA" id="ARBA00022448"/>
    </source>
</evidence>
<dbReference type="GO" id="GO:0005524">
    <property type="term" value="F:ATP binding"/>
    <property type="evidence" value="ECO:0007669"/>
    <property type="project" value="UniProtKB-KW"/>
</dbReference>
<evidence type="ECO:0000256" key="4">
    <source>
        <dbReference type="ARBA" id="ARBA00022741"/>
    </source>
</evidence>
<name>A0ABY3TY41_9MYCO</name>
<keyword evidence="3" id="KW-0813">Transport</keyword>
<dbReference type="PANTHER" id="PTHR42711:SF5">
    <property type="entry name" value="ABC TRANSPORTER ATP-BINDING PROTEIN NATA"/>
    <property type="match status" value="1"/>
</dbReference>
<evidence type="ECO:0000256" key="5">
    <source>
        <dbReference type="ARBA" id="ARBA00022840"/>
    </source>
</evidence>
<dbReference type="InterPro" id="IPR003439">
    <property type="entry name" value="ABC_transporter-like_ATP-bd"/>
</dbReference>
<comment type="subcellular location">
    <subcellularLocation>
        <location evidence="1">Cell membrane</location>
        <topology evidence="1">Peripheral membrane protein</topology>
    </subcellularLocation>
</comment>
<evidence type="ECO:0000259" key="7">
    <source>
        <dbReference type="PROSITE" id="PS50893"/>
    </source>
</evidence>
<protein>
    <submittedName>
        <fullName evidence="8">ABC transporter ATP-binding protein</fullName>
    </submittedName>
</protein>
<feature type="domain" description="ABC transporter" evidence="7">
    <location>
        <begin position="21"/>
        <end position="249"/>
    </location>
</feature>
<reference evidence="8" key="1">
    <citation type="submission" date="2022-08" db="EMBL/GenBank/DDBJ databases">
        <title>Complete genome sequence of 14 non-tuberculosis mycobacteria type-strains.</title>
        <authorList>
            <person name="Igarashi Y."/>
            <person name="Osugi A."/>
            <person name="Mitarai S."/>
        </authorList>
    </citation>
    <scope>NUCLEOTIDE SEQUENCE</scope>
    <source>
        <strain evidence="8">DSM 45575</strain>
    </source>
</reference>
<dbReference type="InterPro" id="IPR050763">
    <property type="entry name" value="ABC_transporter_ATP-binding"/>
</dbReference>
<accession>A0ABY3TY41</accession>
<dbReference type="CDD" id="cd03230">
    <property type="entry name" value="ABC_DR_subfamily_A"/>
    <property type="match status" value="1"/>
</dbReference>
<organism evidence="8 9">
    <name type="scientific">Mycolicibacillus parakoreensis</name>
    <dbReference type="NCBI Taxonomy" id="1069221"/>
    <lineage>
        <taxon>Bacteria</taxon>
        <taxon>Bacillati</taxon>
        <taxon>Actinomycetota</taxon>
        <taxon>Actinomycetes</taxon>
        <taxon>Mycobacteriales</taxon>
        <taxon>Mycobacteriaceae</taxon>
        <taxon>Mycolicibacillus</taxon>
    </lineage>
</organism>
<dbReference type="EMBL" id="CP092365">
    <property type="protein sequence ID" value="ULN52142.1"/>
    <property type="molecule type" value="Genomic_DNA"/>
</dbReference>
<dbReference type="InterPro" id="IPR003593">
    <property type="entry name" value="AAA+_ATPase"/>
</dbReference>
<keyword evidence="9" id="KW-1185">Reference proteome</keyword>
<evidence type="ECO:0000256" key="1">
    <source>
        <dbReference type="ARBA" id="ARBA00004202"/>
    </source>
</evidence>
<dbReference type="PANTHER" id="PTHR42711">
    <property type="entry name" value="ABC TRANSPORTER ATP-BINDING PROTEIN"/>
    <property type="match status" value="1"/>
</dbReference>
<keyword evidence="6" id="KW-0046">Antibiotic resistance</keyword>
<dbReference type="Gene3D" id="3.40.50.300">
    <property type="entry name" value="P-loop containing nucleotide triphosphate hydrolases"/>
    <property type="match status" value="1"/>
</dbReference>
<comment type="similarity">
    <text evidence="2">Belongs to the ABC transporter superfamily.</text>
</comment>
<keyword evidence="5 8" id="KW-0067">ATP-binding</keyword>
<dbReference type="InterPro" id="IPR027417">
    <property type="entry name" value="P-loop_NTPase"/>
</dbReference>
<dbReference type="RefSeq" id="WP_240170419.1">
    <property type="nucleotide sequence ID" value="NZ_CP092365.1"/>
</dbReference>
<evidence type="ECO:0000313" key="9">
    <source>
        <dbReference type="Proteomes" id="UP001055200"/>
    </source>
</evidence>
<evidence type="ECO:0000313" key="8">
    <source>
        <dbReference type="EMBL" id="ULN52142.1"/>
    </source>
</evidence>